<sequence>MTVNVGVIGAGMIGTDHMRRLDRVVSGARVAAVTDIDPARAAEAAAGVGARALATDAEVVAAPEVDAVLVASWGPAHAASVLAAVAAGKPVLCEKPLATTAEDCRRIMEAERAHGSRLVQVGFMRRYDTGYRAMKALIDEGAIGAPLMAHCAHRNPTVPEAYHSEMATKDTAIHEIDTLRWLLGEELATAQIIRPRRTSKRFAHLVDPQLLLFETESGARIDLEVFVNCQYGYDIRCEVVGEDGAVRLPEPREAVLHAAGRSGSSVPQDWKRRFGAAFDAEVQAWADAVAAGRIEGPSAWDGYAAAMVGDAAVRSLETGEVVPTKVEERPDFYA</sequence>
<reference evidence="7" key="1">
    <citation type="submission" date="2023-01" db="EMBL/GenBank/DDBJ databases">
        <title>Draft genome sequence of Nocardiopsis sp. LSu2-4 isolated from halophytes.</title>
        <authorList>
            <person name="Duangmal K."/>
            <person name="Chantavorakit T."/>
        </authorList>
    </citation>
    <scope>NUCLEOTIDE SEQUENCE</scope>
    <source>
        <strain evidence="7">LSu2-4</strain>
    </source>
</reference>
<dbReference type="InterPro" id="IPR023794">
    <property type="entry name" value="MI/DCI_dehydrogenase"/>
</dbReference>
<gene>
    <name evidence="4" type="primary">iolG</name>
    <name evidence="7" type="ORF">O4U47_17315</name>
</gene>
<dbReference type="RefSeq" id="WP_270678917.1">
    <property type="nucleotide sequence ID" value="NZ_JAQFWP010000032.1"/>
</dbReference>
<dbReference type="PANTHER" id="PTHR43593">
    <property type="match status" value="1"/>
</dbReference>
<keyword evidence="3 4" id="KW-0520">NAD</keyword>
<evidence type="ECO:0000259" key="5">
    <source>
        <dbReference type="Pfam" id="PF01408"/>
    </source>
</evidence>
<comment type="subunit">
    <text evidence="4">Homotetramer.</text>
</comment>
<accession>A0ABT4TNL0</accession>
<evidence type="ECO:0000256" key="1">
    <source>
        <dbReference type="ARBA" id="ARBA00010928"/>
    </source>
</evidence>
<dbReference type="Gene3D" id="3.30.360.10">
    <property type="entry name" value="Dihydrodipicolinate Reductase, domain 2"/>
    <property type="match status" value="1"/>
</dbReference>
<comment type="catalytic activity">
    <reaction evidence="4">
        <text>myo-inositol + NAD(+) = scyllo-inosose + NADH + H(+)</text>
        <dbReference type="Rhea" id="RHEA:16949"/>
        <dbReference type="ChEBI" id="CHEBI:15378"/>
        <dbReference type="ChEBI" id="CHEBI:17268"/>
        <dbReference type="ChEBI" id="CHEBI:17811"/>
        <dbReference type="ChEBI" id="CHEBI:57540"/>
        <dbReference type="ChEBI" id="CHEBI:57945"/>
        <dbReference type="EC" id="1.1.1.18"/>
    </reaction>
</comment>
<organism evidence="7 8">
    <name type="scientific">Nocardiopsis suaedae</name>
    <dbReference type="NCBI Taxonomy" id="3018444"/>
    <lineage>
        <taxon>Bacteria</taxon>
        <taxon>Bacillati</taxon>
        <taxon>Actinomycetota</taxon>
        <taxon>Actinomycetes</taxon>
        <taxon>Streptosporangiales</taxon>
        <taxon>Nocardiopsidaceae</taxon>
        <taxon>Nocardiopsis</taxon>
    </lineage>
</organism>
<name>A0ABT4TNL0_9ACTN</name>
<dbReference type="InterPro" id="IPR000683">
    <property type="entry name" value="Gfo/Idh/MocA-like_OxRdtase_N"/>
</dbReference>
<dbReference type="HAMAP" id="MF_01671">
    <property type="entry name" value="IolG"/>
    <property type="match status" value="1"/>
</dbReference>
<keyword evidence="2 4" id="KW-0560">Oxidoreductase</keyword>
<dbReference type="Pfam" id="PF01408">
    <property type="entry name" value="GFO_IDH_MocA"/>
    <property type="match status" value="1"/>
</dbReference>
<evidence type="ECO:0000313" key="7">
    <source>
        <dbReference type="EMBL" id="MDA2806274.1"/>
    </source>
</evidence>
<proteinExistence type="inferred from homology"/>
<feature type="domain" description="Gfo/Idh/MocA-like oxidoreductase N-terminal" evidence="5">
    <location>
        <begin position="3"/>
        <end position="123"/>
    </location>
</feature>
<dbReference type="Gene3D" id="3.40.50.720">
    <property type="entry name" value="NAD(P)-binding Rossmann-like Domain"/>
    <property type="match status" value="1"/>
</dbReference>
<keyword evidence="8" id="KW-1185">Reference proteome</keyword>
<evidence type="ECO:0000256" key="3">
    <source>
        <dbReference type="ARBA" id="ARBA00023027"/>
    </source>
</evidence>
<evidence type="ECO:0000259" key="6">
    <source>
        <dbReference type="Pfam" id="PF02894"/>
    </source>
</evidence>
<evidence type="ECO:0000256" key="2">
    <source>
        <dbReference type="ARBA" id="ARBA00023002"/>
    </source>
</evidence>
<dbReference type="Pfam" id="PF02894">
    <property type="entry name" value="GFO_IDH_MocA_C"/>
    <property type="match status" value="1"/>
</dbReference>
<dbReference type="InterPro" id="IPR036291">
    <property type="entry name" value="NAD(P)-bd_dom_sf"/>
</dbReference>
<dbReference type="PANTHER" id="PTHR43593:SF1">
    <property type="entry name" value="INOSITOL 2-DEHYDROGENASE"/>
    <property type="match status" value="1"/>
</dbReference>
<evidence type="ECO:0000313" key="8">
    <source>
        <dbReference type="Proteomes" id="UP001165685"/>
    </source>
</evidence>
<evidence type="ECO:0000256" key="4">
    <source>
        <dbReference type="HAMAP-Rule" id="MF_01671"/>
    </source>
</evidence>
<dbReference type="InterPro" id="IPR050424">
    <property type="entry name" value="Gfo-Idh-MocA_inositol_DH"/>
</dbReference>
<comment type="similarity">
    <text evidence="1 4">Belongs to the Gfo/Idh/MocA family.</text>
</comment>
<dbReference type="InterPro" id="IPR004104">
    <property type="entry name" value="Gfo/Idh/MocA-like_OxRdtase_C"/>
</dbReference>
<comment type="function">
    <text evidence="4">Involved in the oxidation of myo-inositol (MI) to 2-keto-myo-inositol (2KMI or 2-inosose).</text>
</comment>
<dbReference type="EC" id="1.1.1.18" evidence="4"/>
<feature type="domain" description="Gfo/Idh/MocA-like oxidoreductase C-terminal" evidence="6">
    <location>
        <begin position="135"/>
        <end position="323"/>
    </location>
</feature>
<dbReference type="EMBL" id="JAQFWP010000032">
    <property type="protein sequence ID" value="MDA2806274.1"/>
    <property type="molecule type" value="Genomic_DNA"/>
</dbReference>
<dbReference type="Proteomes" id="UP001165685">
    <property type="component" value="Unassembled WGS sequence"/>
</dbReference>
<dbReference type="SUPFAM" id="SSF55347">
    <property type="entry name" value="Glyceraldehyde-3-phosphate dehydrogenase-like, C-terminal domain"/>
    <property type="match status" value="1"/>
</dbReference>
<comment type="caution">
    <text evidence="7">The sequence shown here is derived from an EMBL/GenBank/DDBJ whole genome shotgun (WGS) entry which is preliminary data.</text>
</comment>
<dbReference type="SUPFAM" id="SSF51735">
    <property type="entry name" value="NAD(P)-binding Rossmann-fold domains"/>
    <property type="match status" value="1"/>
</dbReference>
<protein>
    <recommendedName>
        <fullName evidence="4">Inositol 2-dehydrogenase</fullName>
        <ecNumber evidence="4">1.1.1.18</ecNumber>
    </recommendedName>
    <alternativeName>
        <fullName evidence="4">Myo-inositol 2-dehydrogenase</fullName>
        <shortName evidence="4">MI 2-dehydrogenase</shortName>
    </alternativeName>
</protein>